<sequence>MTSIPQSSLSFPGPSGLRSNLGLARSSHRLLRARSKSVPKDMNSAEKKSSHGLKLLLKRKSKHKGLDKTTSTSNFTDKTKESCLNACEEKISRIALSTPNLSEENAQDVCQLPPCGCASSNVIDVMSRWDSLVLVLLFAMIIAYIMSSPLSFLFPRQSRQE</sequence>
<accession>A0A821WSK0</accession>
<keyword evidence="2" id="KW-0812">Transmembrane</keyword>
<gene>
    <name evidence="3" type="ORF">PMACD_LOCUS13914</name>
</gene>
<feature type="compositionally biased region" description="Polar residues" evidence="1">
    <location>
        <begin position="1"/>
        <end position="10"/>
    </location>
</feature>
<keyword evidence="2" id="KW-0472">Membrane</keyword>
<dbReference type="EMBL" id="CAJOBZ010000063">
    <property type="protein sequence ID" value="CAF4931739.1"/>
    <property type="molecule type" value="Genomic_DNA"/>
</dbReference>
<evidence type="ECO:0000313" key="3">
    <source>
        <dbReference type="EMBL" id="CAF4931739.1"/>
    </source>
</evidence>
<comment type="caution">
    <text evidence="3">The sequence shown here is derived from an EMBL/GenBank/DDBJ whole genome shotgun (WGS) entry which is preliminary data.</text>
</comment>
<reference evidence="3" key="1">
    <citation type="submission" date="2021-02" db="EMBL/GenBank/DDBJ databases">
        <authorList>
            <person name="Steward A R."/>
        </authorList>
    </citation>
    <scope>NUCLEOTIDE SEQUENCE</scope>
</reference>
<feature type="transmembrane region" description="Helical" evidence="2">
    <location>
        <begin position="132"/>
        <end position="154"/>
    </location>
</feature>
<organism evidence="3 4">
    <name type="scientific">Pieris macdunnoughi</name>
    <dbReference type="NCBI Taxonomy" id="345717"/>
    <lineage>
        <taxon>Eukaryota</taxon>
        <taxon>Metazoa</taxon>
        <taxon>Ecdysozoa</taxon>
        <taxon>Arthropoda</taxon>
        <taxon>Hexapoda</taxon>
        <taxon>Insecta</taxon>
        <taxon>Pterygota</taxon>
        <taxon>Neoptera</taxon>
        <taxon>Endopterygota</taxon>
        <taxon>Lepidoptera</taxon>
        <taxon>Glossata</taxon>
        <taxon>Ditrysia</taxon>
        <taxon>Papilionoidea</taxon>
        <taxon>Pieridae</taxon>
        <taxon>Pierinae</taxon>
        <taxon>Pieris</taxon>
    </lineage>
</organism>
<proteinExistence type="predicted"/>
<feature type="region of interest" description="Disordered" evidence="1">
    <location>
        <begin position="1"/>
        <end position="21"/>
    </location>
</feature>
<protein>
    <submittedName>
        <fullName evidence="3">Uncharacterized protein</fullName>
    </submittedName>
</protein>
<dbReference type="Proteomes" id="UP000663880">
    <property type="component" value="Unassembled WGS sequence"/>
</dbReference>
<keyword evidence="2" id="KW-1133">Transmembrane helix</keyword>
<name>A0A821WSK0_9NEOP</name>
<keyword evidence="4" id="KW-1185">Reference proteome</keyword>
<evidence type="ECO:0000256" key="2">
    <source>
        <dbReference type="SAM" id="Phobius"/>
    </source>
</evidence>
<evidence type="ECO:0000313" key="4">
    <source>
        <dbReference type="Proteomes" id="UP000663880"/>
    </source>
</evidence>
<dbReference type="AlphaFoldDB" id="A0A821WSK0"/>
<evidence type="ECO:0000256" key="1">
    <source>
        <dbReference type="SAM" id="MobiDB-lite"/>
    </source>
</evidence>